<comment type="caution">
    <text evidence="2">The sequence shown here is derived from an EMBL/GenBank/DDBJ whole genome shotgun (WGS) entry which is preliminary data.</text>
</comment>
<feature type="region of interest" description="Disordered" evidence="1">
    <location>
        <begin position="1"/>
        <end position="68"/>
    </location>
</feature>
<evidence type="ECO:0000313" key="2">
    <source>
        <dbReference type="EMBL" id="KAH8700781.1"/>
    </source>
</evidence>
<evidence type="ECO:0000256" key="1">
    <source>
        <dbReference type="SAM" id="MobiDB-lite"/>
    </source>
</evidence>
<dbReference type="GeneID" id="70246006"/>
<sequence>MSGPGEDRWRGGRPFENRQPTQRNSGLGSRDRTGGSQGGGSRGGQSNSWAGPRGQAAPSPTQEQHIPVNEFNAAECKTALERVPTQPAPIKYRPSGLPAKDVATNRASGPWGVKPNSMASGKDFFLELRKQVGALQNGSSISGG</sequence>
<organism evidence="2 3">
    <name type="scientific">Talaromyces proteolyticus</name>
    <dbReference type="NCBI Taxonomy" id="1131652"/>
    <lineage>
        <taxon>Eukaryota</taxon>
        <taxon>Fungi</taxon>
        <taxon>Dikarya</taxon>
        <taxon>Ascomycota</taxon>
        <taxon>Pezizomycotina</taxon>
        <taxon>Eurotiomycetes</taxon>
        <taxon>Eurotiomycetidae</taxon>
        <taxon>Eurotiales</taxon>
        <taxon>Trichocomaceae</taxon>
        <taxon>Talaromyces</taxon>
        <taxon>Talaromyces sect. Bacilispori</taxon>
    </lineage>
</organism>
<name>A0AAD4KZ75_9EURO</name>
<dbReference type="RefSeq" id="XP_046074487.1">
    <property type="nucleotide sequence ID" value="XM_046215719.1"/>
</dbReference>
<evidence type="ECO:0000313" key="3">
    <source>
        <dbReference type="Proteomes" id="UP001201262"/>
    </source>
</evidence>
<feature type="compositionally biased region" description="Basic and acidic residues" evidence="1">
    <location>
        <begin position="1"/>
        <end position="16"/>
    </location>
</feature>
<protein>
    <submittedName>
        <fullName evidence="2">Uncharacterized protein</fullName>
    </submittedName>
</protein>
<dbReference type="Proteomes" id="UP001201262">
    <property type="component" value="Unassembled WGS sequence"/>
</dbReference>
<accession>A0AAD4KZ75</accession>
<proteinExistence type="predicted"/>
<feature type="region of interest" description="Disordered" evidence="1">
    <location>
        <begin position="85"/>
        <end position="116"/>
    </location>
</feature>
<gene>
    <name evidence="2" type="ORF">BGW36DRAFT_374950</name>
</gene>
<reference evidence="2" key="1">
    <citation type="submission" date="2021-12" db="EMBL/GenBank/DDBJ databases">
        <title>Convergent genome expansion in fungi linked to evolution of root-endophyte symbiosis.</title>
        <authorList>
            <consortium name="DOE Joint Genome Institute"/>
            <person name="Ke Y.-H."/>
            <person name="Bonito G."/>
            <person name="Liao H.-L."/>
            <person name="Looney B."/>
            <person name="Rojas-Flechas A."/>
            <person name="Nash J."/>
            <person name="Hameed K."/>
            <person name="Schadt C."/>
            <person name="Martin F."/>
            <person name="Crous P.W."/>
            <person name="Miettinen O."/>
            <person name="Magnuson J.K."/>
            <person name="Labbe J."/>
            <person name="Jacobson D."/>
            <person name="Doktycz M.J."/>
            <person name="Veneault-Fourrey C."/>
            <person name="Kuo A."/>
            <person name="Mondo S."/>
            <person name="Calhoun S."/>
            <person name="Riley R."/>
            <person name="Ohm R."/>
            <person name="LaButti K."/>
            <person name="Andreopoulos B."/>
            <person name="Pangilinan J."/>
            <person name="Nolan M."/>
            <person name="Tritt A."/>
            <person name="Clum A."/>
            <person name="Lipzen A."/>
            <person name="Daum C."/>
            <person name="Barry K."/>
            <person name="Grigoriev I.V."/>
            <person name="Vilgalys R."/>
        </authorList>
    </citation>
    <scope>NUCLEOTIDE SEQUENCE</scope>
    <source>
        <strain evidence="2">PMI_201</strain>
    </source>
</reference>
<keyword evidence="3" id="KW-1185">Reference proteome</keyword>
<feature type="compositionally biased region" description="Polar residues" evidence="1">
    <location>
        <begin position="18"/>
        <end position="27"/>
    </location>
</feature>
<dbReference type="EMBL" id="JAJTJA010000004">
    <property type="protein sequence ID" value="KAH8700781.1"/>
    <property type="molecule type" value="Genomic_DNA"/>
</dbReference>
<dbReference type="AlphaFoldDB" id="A0AAD4KZ75"/>